<dbReference type="RefSeq" id="WP_204818753.1">
    <property type="nucleotide sequence ID" value="NZ_JANHOF010000005.1"/>
</dbReference>
<feature type="domain" description="Sulfatase N-terminal" evidence="1">
    <location>
        <begin position="9"/>
        <end position="317"/>
    </location>
</feature>
<evidence type="ECO:0000313" key="2">
    <source>
        <dbReference type="EMBL" id="MFC0392825.1"/>
    </source>
</evidence>
<dbReference type="InterPro" id="IPR000917">
    <property type="entry name" value="Sulfatase_N"/>
</dbReference>
<accession>A0ABV6JAC0</accession>
<protein>
    <submittedName>
        <fullName evidence="2">Sulfatase</fullName>
    </submittedName>
</protein>
<dbReference type="Proteomes" id="UP001589818">
    <property type="component" value="Unassembled WGS sequence"/>
</dbReference>
<reference evidence="2 3" key="1">
    <citation type="submission" date="2024-09" db="EMBL/GenBank/DDBJ databases">
        <authorList>
            <person name="Sun Q."/>
            <person name="Mori K."/>
        </authorList>
    </citation>
    <scope>NUCLEOTIDE SEQUENCE [LARGE SCALE GENOMIC DNA]</scope>
    <source>
        <strain evidence="2 3">CCM 4839</strain>
    </source>
</reference>
<dbReference type="PANTHER" id="PTHR43751">
    <property type="entry name" value="SULFATASE"/>
    <property type="match status" value="1"/>
</dbReference>
<dbReference type="PANTHER" id="PTHR43751:SF3">
    <property type="entry name" value="SULFATASE N-TERMINAL DOMAIN-CONTAINING PROTEIN"/>
    <property type="match status" value="1"/>
</dbReference>
<evidence type="ECO:0000259" key="1">
    <source>
        <dbReference type="Pfam" id="PF00884"/>
    </source>
</evidence>
<dbReference type="Pfam" id="PF00884">
    <property type="entry name" value="Sulfatase"/>
    <property type="match status" value="1"/>
</dbReference>
<comment type="caution">
    <text evidence="2">The sequence shown here is derived from an EMBL/GenBank/DDBJ whole genome shotgun (WGS) entry which is preliminary data.</text>
</comment>
<keyword evidence="3" id="KW-1185">Reference proteome</keyword>
<dbReference type="CDD" id="cd16148">
    <property type="entry name" value="sulfatase_like"/>
    <property type="match status" value="1"/>
</dbReference>
<name>A0ABV6JAC0_9BACL</name>
<dbReference type="InterPro" id="IPR052701">
    <property type="entry name" value="GAG_Ulvan_Degrading_Sulfatases"/>
</dbReference>
<dbReference type="InterPro" id="IPR017850">
    <property type="entry name" value="Alkaline_phosphatase_core_sf"/>
</dbReference>
<dbReference type="SUPFAM" id="SSF53649">
    <property type="entry name" value="Alkaline phosphatase-like"/>
    <property type="match status" value="1"/>
</dbReference>
<proteinExistence type="predicted"/>
<organism evidence="2 3">
    <name type="scientific">Paenibacillus mendelii</name>
    <dbReference type="NCBI Taxonomy" id="206163"/>
    <lineage>
        <taxon>Bacteria</taxon>
        <taxon>Bacillati</taxon>
        <taxon>Bacillota</taxon>
        <taxon>Bacilli</taxon>
        <taxon>Bacillales</taxon>
        <taxon>Paenibacillaceae</taxon>
        <taxon>Paenibacillus</taxon>
    </lineage>
</organism>
<gene>
    <name evidence="2" type="ORF">ACFFJ8_15750</name>
</gene>
<evidence type="ECO:0000313" key="3">
    <source>
        <dbReference type="Proteomes" id="UP001589818"/>
    </source>
</evidence>
<dbReference type="EMBL" id="JBHLVF010000023">
    <property type="protein sequence ID" value="MFC0392825.1"/>
    <property type="molecule type" value="Genomic_DNA"/>
</dbReference>
<sequence length="465" mass="52700">MSTNANKKPNVLFLGIDSLRRDHMSAYGYKKLTTPHIDQYAKGGTLFENHFSPSVPTTPGYASMLTGMDCFGTDVVALRHEGGLGGHVKTLAEVLGEQGYNTTCIGFTGNPSARGFDTYLDYEGWAADSSGRSPKAENLNNVAIPELKRLAAEDKPFLLFLRHMDPHSPYLPPKPFDRIFYEGNENDPDNQSLEGMDSFEPFVHYLRSWIPEDCTDSAYVDAQYDGAVAYMDSCIRRLFTALEDLGIEEETLVVITADHGETLNEHDCYYDHHGLYETNLVIPLILRFPGKVPAGQRKSDYTQMKDLMPTVLEVLGIETDIAFDGRSLVDYMNGGERVREPEFYITECTWMRKHGWRTPEWKLIVALEPDFHFKPEIELYNLIKDPLELENVAEQEPEVVKLLNGRLEAHINRRQDATGRVNPMYTNLNWHGHNVGAFKTSQQAYDTMRIGNASSARKLQEKDKK</sequence>
<dbReference type="Gene3D" id="3.40.720.10">
    <property type="entry name" value="Alkaline Phosphatase, subunit A"/>
    <property type="match status" value="1"/>
</dbReference>